<name>A0A7R9Z156_9CHLO</name>
<evidence type="ECO:0000313" key="1">
    <source>
        <dbReference type="EMBL" id="CAD8298548.1"/>
    </source>
</evidence>
<dbReference type="AlphaFoldDB" id="A0A7R9Z156"/>
<sequence length="103" mass="11470">MQLRVLKEGNEKYTARLCTQKAHTEAAAVSAASWQPARHFLLPFEEEEEGGQDLRLGCARKLQTGRRLHRQVLSARHCAAHRPCHVYALTPACCICEAASALM</sequence>
<gene>
    <name evidence="1" type="ORF">CEUR00632_LOCUS14619</name>
</gene>
<proteinExistence type="predicted"/>
<organism evidence="1">
    <name type="scientific">Chlamydomonas euryale</name>
    <dbReference type="NCBI Taxonomy" id="1486919"/>
    <lineage>
        <taxon>Eukaryota</taxon>
        <taxon>Viridiplantae</taxon>
        <taxon>Chlorophyta</taxon>
        <taxon>core chlorophytes</taxon>
        <taxon>Chlorophyceae</taxon>
        <taxon>CS clade</taxon>
        <taxon>Chlamydomonadales</taxon>
        <taxon>Chlamydomonadaceae</taxon>
        <taxon>Chlamydomonas</taxon>
    </lineage>
</organism>
<accession>A0A7R9Z156</accession>
<protein>
    <submittedName>
        <fullName evidence="1">Uncharacterized protein</fullName>
    </submittedName>
</protein>
<reference evidence="1" key="1">
    <citation type="submission" date="2021-01" db="EMBL/GenBank/DDBJ databases">
        <authorList>
            <person name="Corre E."/>
            <person name="Pelletier E."/>
            <person name="Niang G."/>
            <person name="Scheremetjew M."/>
            <person name="Finn R."/>
            <person name="Kale V."/>
            <person name="Holt S."/>
            <person name="Cochrane G."/>
            <person name="Meng A."/>
            <person name="Brown T."/>
            <person name="Cohen L."/>
        </authorList>
    </citation>
    <scope>NUCLEOTIDE SEQUENCE</scope>
    <source>
        <strain evidence="1">CCMP219</strain>
    </source>
</reference>
<dbReference type="EMBL" id="HBEC01031489">
    <property type="protein sequence ID" value="CAD8298548.1"/>
    <property type="molecule type" value="Transcribed_RNA"/>
</dbReference>